<feature type="compositionally biased region" description="Polar residues" evidence="2">
    <location>
        <begin position="104"/>
        <end position="119"/>
    </location>
</feature>
<evidence type="ECO:0000256" key="1">
    <source>
        <dbReference type="ARBA" id="ARBA00006137"/>
    </source>
</evidence>
<proteinExistence type="inferred from homology"/>
<dbReference type="Ensembl" id="ENSBGRT00000030473.1">
    <property type="protein sequence ID" value="ENSBGRP00000026402.1"/>
    <property type="gene ID" value="ENSBGRG00000016616.1"/>
</dbReference>
<keyword evidence="4" id="KW-1185">Reference proteome</keyword>
<dbReference type="PANTHER" id="PTHR34766">
    <property type="entry name" value="UPF0449 PROTEIN C19ORF25"/>
    <property type="match status" value="1"/>
</dbReference>
<evidence type="ECO:0000256" key="2">
    <source>
        <dbReference type="SAM" id="MobiDB-lite"/>
    </source>
</evidence>
<dbReference type="InterPro" id="IPR028227">
    <property type="entry name" value="UPF0449"/>
</dbReference>
<comment type="similarity">
    <text evidence="1">Belongs to the UPF0449 family.</text>
</comment>
<evidence type="ECO:0000313" key="3">
    <source>
        <dbReference type="Ensembl" id="ENSBGRP00000026402.1"/>
    </source>
</evidence>
<protein>
    <submittedName>
        <fullName evidence="3">Uncharacterized protein</fullName>
    </submittedName>
</protein>
<dbReference type="Pfam" id="PF15136">
    <property type="entry name" value="UPF0449"/>
    <property type="match status" value="1"/>
</dbReference>
<name>A0A8B9XVF0_BOSMU</name>
<organism evidence="3 4">
    <name type="scientific">Bos mutus grunniens</name>
    <name type="common">Wild yak</name>
    <name type="synonym">Bos grunniens</name>
    <dbReference type="NCBI Taxonomy" id="30521"/>
    <lineage>
        <taxon>Eukaryota</taxon>
        <taxon>Metazoa</taxon>
        <taxon>Chordata</taxon>
        <taxon>Craniata</taxon>
        <taxon>Vertebrata</taxon>
        <taxon>Euteleostomi</taxon>
        <taxon>Mammalia</taxon>
        <taxon>Eutheria</taxon>
        <taxon>Laurasiatheria</taxon>
        <taxon>Artiodactyla</taxon>
        <taxon>Ruminantia</taxon>
        <taxon>Pecora</taxon>
        <taxon>Bovidae</taxon>
        <taxon>Bovinae</taxon>
        <taxon>Bos</taxon>
    </lineage>
</organism>
<dbReference type="Proteomes" id="UP000694520">
    <property type="component" value="Chromosome 8"/>
</dbReference>
<dbReference type="AlphaFoldDB" id="A0A8B9XVF0"/>
<dbReference type="PANTHER" id="PTHR34766:SF1">
    <property type="entry name" value="UPF0449 PROTEIN C19ORF25"/>
    <property type="match status" value="1"/>
</dbReference>
<reference evidence="3" key="2">
    <citation type="submission" date="2025-08" db="UniProtKB">
        <authorList>
            <consortium name="Ensembl"/>
        </authorList>
    </citation>
    <scope>IDENTIFICATION</scope>
</reference>
<reference evidence="3" key="1">
    <citation type="submission" date="2019-05" db="EMBL/GenBank/DDBJ databases">
        <authorList>
            <person name="Zhang S."/>
            <person name="Liu J."/>
        </authorList>
    </citation>
    <scope>NUCLEOTIDE SEQUENCE [LARGE SCALE GENOMIC DNA]</scope>
</reference>
<evidence type="ECO:0000313" key="4">
    <source>
        <dbReference type="Proteomes" id="UP000694520"/>
    </source>
</evidence>
<sequence length="206" mass="22304">MGSKAKKRVVLPTRPAPPTVEQILEDVRGAPAEDLVFTALAREDPLGPSGRTEDAEAQREQLYFQSRIYVAMNQRLQQAGAQLEQKRADLQQAGEELERDISQGPKSSGQRWDPAQQTKETSHIPGEKGVCFTPRDPKTGNLGAQVLRKCGCGARRSSGHRAASSSKGGHSCTQQTLCQPRVHLVLGSEAMQAAHGLGWKVCKAPS</sequence>
<dbReference type="GeneTree" id="ENSGT00390000007991"/>
<feature type="region of interest" description="Disordered" evidence="2">
    <location>
        <begin position="86"/>
        <end position="136"/>
    </location>
</feature>
<accession>A0A8B9XVF0</accession>
<reference evidence="3" key="3">
    <citation type="submission" date="2025-09" db="UniProtKB">
        <authorList>
            <consortium name="Ensembl"/>
        </authorList>
    </citation>
    <scope>IDENTIFICATION</scope>
</reference>